<accession>A0A423TB33</accession>
<feature type="region of interest" description="Disordered" evidence="2">
    <location>
        <begin position="17"/>
        <end position="41"/>
    </location>
</feature>
<dbReference type="Proteomes" id="UP000283509">
    <property type="component" value="Unassembled WGS sequence"/>
</dbReference>
<dbReference type="OrthoDB" id="19653at2759"/>
<dbReference type="InterPro" id="IPR019819">
    <property type="entry name" value="Carboxylesterase_B_CS"/>
</dbReference>
<protein>
    <submittedName>
        <fullName evidence="4">JHE-like carboxylesterase 1</fullName>
    </submittedName>
</protein>
<feature type="domain" description="Carboxylesterase type B" evidence="3">
    <location>
        <begin position="117"/>
        <end position="531"/>
    </location>
</feature>
<keyword evidence="1" id="KW-0325">Glycoprotein</keyword>
<dbReference type="EMBL" id="QCYY01002008">
    <property type="protein sequence ID" value="ROT73664.1"/>
    <property type="molecule type" value="Genomic_DNA"/>
</dbReference>
<dbReference type="InterPro" id="IPR002018">
    <property type="entry name" value="CarbesteraseB"/>
</dbReference>
<evidence type="ECO:0000313" key="5">
    <source>
        <dbReference type="Proteomes" id="UP000283509"/>
    </source>
</evidence>
<evidence type="ECO:0000313" key="4">
    <source>
        <dbReference type="EMBL" id="ROT73664.1"/>
    </source>
</evidence>
<sequence>MQEDCLYLSVFTPQVSRSGGGGARGALERRRRCREQPPNRTDLPVMVWLPKEASSATRRPCSSRSSSWRRTWSSSSCSTASASWVRVGAASGVYVGMLRAKMAFLSSHEGLMRSIPSGFLSTEDAELPGNLGLKDQAMALRWVQDNIRDLGGPRQGHHLRPERGGRGCALPHAVSHVQWPLPASHHAVGGGAVSLGAPGGPPAGGLRLRPHGGLSGRRADAANSTALVDCLRDVPVEQLMAVTPYITPSPYVLTPRVDGEFLPAHPATLVREGRYNRVDVLSGVTRDEAPSTPEHFATWRSNFEVKGNLFLASSSAFVEDGVMDSMIQNFSLVGPPPSASRPGTTTPSTWPPGLPQVPGAHGVRPDQDRPSRQGKTSWASTDATGLLLGDSFYSMCHVEAVEHHARDAAFGFRAFAYELQHRGEHAFSDLFRGPSPAWNLACEEPFLGDKRFFPNCYVGDSDDLQYLFSFDKLNVSLTKEEDLFVSRIMVDLWTNFAATGNPTPDLSLGFKWTPTEASSLSYLGITSAMKVYDREQVRRSGLEIKSGHRILEEPAEEDEQAAVPGPLLPEQQLGRLFLRFRAL</sequence>
<evidence type="ECO:0000256" key="1">
    <source>
        <dbReference type="ARBA" id="ARBA00023180"/>
    </source>
</evidence>
<keyword evidence="5" id="KW-1185">Reference proteome</keyword>
<dbReference type="AlphaFoldDB" id="A0A423TB33"/>
<proteinExistence type="predicted"/>
<dbReference type="Gene3D" id="3.40.50.1820">
    <property type="entry name" value="alpha/beta hydrolase"/>
    <property type="match status" value="1"/>
</dbReference>
<dbReference type="SUPFAM" id="SSF53474">
    <property type="entry name" value="alpha/beta-Hydrolases"/>
    <property type="match status" value="1"/>
</dbReference>
<dbReference type="InterPro" id="IPR050309">
    <property type="entry name" value="Type-B_Carboxylest/Lipase"/>
</dbReference>
<dbReference type="InterPro" id="IPR029058">
    <property type="entry name" value="AB_hydrolase_fold"/>
</dbReference>
<organism evidence="4 5">
    <name type="scientific">Penaeus vannamei</name>
    <name type="common">Whiteleg shrimp</name>
    <name type="synonym">Litopenaeus vannamei</name>
    <dbReference type="NCBI Taxonomy" id="6689"/>
    <lineage>
        <taxon>Eukaryota</taxon>
        <taxon>Metazoa</taxon>
        <taxon>Ecdysozoa</taxon>
        <taxon>Arthropoda</taxon>
        <taxon>Crustacea</taxon>
        <taxon>Multicrustacea</taxon>
        <taxon>Malacostraca</taxon>
        <taxon>Eumalacostraca</taxon>
        <taxon>Eucarida</taxon>
        <taxon>Decapoda</taxon>
        <taxon>Dendrobranchiata</taxon>
        <taxon>Penaeoidea</taxon>
        <taxon>Penaeidae</taxon>
        <taxon>Penaeus</taxon>
    </lineage>
</organism>
<comment type="caution">
    <text evidence="4">The sequence shown here is derived from an EMBL/GenBank/DDBJ whole genome shotgun (WGS) entry which is preliminary data.</text>
</comment>
<gene>
    <name evidence="4" type="ORF">C7M84_007898</name>
</gene>
<dbReference type="PANTHER" id="PTHR11559">
    <property type="entry name" value="CARBOXYLESTERASE"/>
    <property type="match status" value="1"/>
</dbReference>
<dbReference type="Pfam" id="PF00135">
    <property type="entry name" value="COesterase"/>
    <property type="match status" value="1"/>
</dbReference>
<reference evidence="4 5" key="1">
    <citation type="submission" date="2018-04" db="EMBL/GenBank/DDBJ databases">
        <authorList>
            <person name="Zhang X."/>
            <person name="Yuan J."/>
            <person name="Li F."/>
            <person name="Xiang J."/>
        </authorList>
    </citation>
    <scope>NUCLEOTIDE SEQUENCE [LARGE SCALE GENOMIC DNA]</scope>
    <source>
        <tissue evidence="4">Muscle</tissue>
    </source>
</reference>
<dbReference type="PROSITE" id="PS00941">
    <property type="entry name" value="CARBOXYLESTERASE_B_2"/>
    <property type="match status" value="1"/>
</dbReference>
<evidence type="ECO:0000259" key="3">
    <source>
        <dbReference type="Pfam" id="PF00135"/>
    </source>
</evidence>
<reference evidence="4 5" key="2">
    <citation type="submission" date="2019-01" db="EMBL/GenBank/DDBJ databases">
        <title>The decoding of complex shrimp genome reveals the adaptation for benthos swimmer, frequently molting mechanism and breeding impact on genome.</title>
        <authorList>
            <person name="Sun Y."/>
            <person name="Gao Y."/>
            <person name="Yu Y."/>
        </authorList>
    </citation>
    <scope>NUCLEOTIDE SEQUENCE [LARGE SCALE GENOMIC DNA]</scope>
    <source>
        <tissue evidence="4">Muscle</tissue>
    </source>
</reference>
<name>A0A423TB33_PENVA</name>
<evidence type="ECO:0000256" key="2">
    <source>
        <dbReference type="SAM" id="MobiDB-lite"/>
    </source>
</evidence>
<feature type="region of interest" description="Disordered" evidence="2">
    <location>
        <begin position="333"/>
        <end position="378"/>
    </location>
</feature>